<protein>
    <recommendedName>
        <fullName evidence="9">TRAP transporter small permease protein</fullName>
    </recommendedName>
</protein>
<evidence type="ECO:0000256" key="3">
    <source>
        <dbReference type="ARBA" id="ARBA00022475"/>
    </source>
</evidence>
<keyword evidence="7 9" id="KW-0472">Membrane</keyword>
<dbReference type="RefSeq" id="WP_072792891.1">
    <property type="nucleotide sequence ID" value="NZ_FQWM01000003.1"/>
</dbReference>
<feature type="transmembrane region" description="Helical" evidence="9">
    <location>
        <begin position="51"/>
        <end position="69"/>
    </location>
</feature>
<feature type="domain" description="Tripartite ATP-independent periplasmic transporters DctQ component" evidence="10">
    <location>
        <begin position="30"/>
        <end position="161"/>
    </location>
</feature>
<accession>A0A1M5QG09</accession>
<dbReference type="PANTHER" id="PTHR35011">
    <property type="entry name" value="2,3-DIKETO-L-GULONATE TRAP TRANSPORTER SMALL PERMEASE PROTEIN YIAM"/>
    <property type="match status" value="1"/>
</dbReference>
<comment type="similarity">
    <text evidence="8 9">Belongs to the TRAP transporter small permease family.</text>
</comment>
<proteinExistence type="inferred from homology"/>
<keyword evidence="12" id="KW-1185">Reference proteome</keyword>
<evidence type="ECO:0000256" key="7">
    <source>
        <dbReference type="ARBA" id="ARBA00023136"/>
    </source>
</evidence>
<reference evidence="12" key="1">
    <citation type="submission" date="2016-11" db="EMBL/GenBank/DDBJ databases">
        <authorList>
            <person name="Varghese N."/>
            <person name="Submissions S."/>
        </authorList>
    </citation>
    <scope>NUCLEOTIDE SEQUENCE [LARGE SCALE GENOMIC DNA]</scope>
    <source>
        <strain evidence="12">DSM 28223</strain>
    </source>
</reference>
<keyword evidence="4 9" id="KW-0997">Cell inner membrane</keyword>
<keyword evidence="5 9" id="KW-0812">Transmembrane</keyword>
<evidence type="ECO:0000256" key="8">
    <source>
        <dbReference type="ARBA" id="ARBA00038436"/>
    </source>
</evidence>
<evidence type="ECO:0000256" key="4">
    <source>
        <dbReference type="ARBA" id="ARBA00022519"/>
    </source>
</evidence>
<comment type="function">
    <text evidence="9">Part of the tripartite ATP-independent periplasmic (TRAP) transport system.</text>
</comment>
<dbReference type="PANTHER" id="PTHR35011:SF10">
    <property type="entry name" value="TRAP TRANSPORTER SMALL PERMEASE PROTEIN"/>
    <property type="match status" value="1"/>
</dbReference>
<feature type="transmembrane region" description="Helical" evidence="9">
    <location>
        <begin position="96"/>
        <end position="114"/>
    </location>
</feature>
<evidence type="ECO:0000259" key="10">
    <source>
        <dbReference type="Pfam" id="PF04290"/>
    </source>
</evidence>
<keyword evidence="3" id="KW-1003">Cell membrane</keyword>
<dbReference type="GO" id="GO:0015740">
    <property type="term" value="P:C4-dicarboxylate transport"/>
    <property type="evidence" value="ECO:0007669"/>
    <property type="project" value="TreeGrafter"/>
</dbReference>
<dbReference type="InterPro" id="IPR007387">
    <property type="entry name" value="TRAP_DctQ"/>
</dbReference>
<dbReference type="Proteomes" id="UP000184211">
    <property type="component" value="Unassembled WGS sequence"/>
</dbReference>
<keyword evidence="6 9" id="KW-1133">Transmembrane helix</keyword>
<evidence type="ECO:0000256" key="6">
    <source>
        <dbReference type="ARBA" id="ARBA00022989"/>
    </source>
</evidence>
<dbReference type="InterPro" id="IPR055348">
    <property type="entry name" value="DctQ"/>
</dbReference>
<dbReference type="STRING" id="870908.SAMN04488044_1994"/>
<evidence type="ECO:0000256" key="2">
    <source>
        <dbReference type="ARBA" id="ARBA00022448"/>
    </source>
</evidence>
<comment type="subcellular location">
    <subcellularLocation>
        <location evidence="1 9">Cell inner membrane</location>
        <topology evidence="1 9">Multi-pass membrane protein</topology>
    </subcellularLocation>
</comment>
<feature type="transmembrane region" description="Helical" evidence="9">
    <location>
        <begin position="18"/>
        <end position="39"/>
    </location>
</feature>
<gene>
    <name evidence="11" type="ORF">SAMN04488044_1994</name>
</gene>
<evidence type="ECO:0000256" key="1">
    <source>
        <dbReference type="ARBA" id="ARBA00004429"/>
    </source>
</evidence>
<name>A0A1M5QG09_9RHOB</name>
<sequence length="187" mass="20887">MASITSSGIWLQRRLEEIACYVSALAVATMMSITVLEVITRSLFKISVPGSYEYVSLMFVYLIYLGLGFSQRRDAHITVGILYDHIPRKARKIVQAAYLSVAFVFFAVLTWTSAESALSAYVMGDTVLGIIEVKTWWARAGIPIGLALFALRFLLQLINLFAKDELLEEAAENEFALHPTAEEENVQ</sequence>
<dbReference type="Pfam" id="PF04290">
    <property type="entry name" value="DctQ"/>
    <property type="match status" value="1"/>
</dbReference>
<dbReference type="GO" id="GO:0005886">
    <property type="term" value="C:plasma membrane"/>
    <property type="evidence" value="ECO:0007669"/>
    <property type="project" value="UniProtKB-SubCell"/>
</dbReference>
<dbReference type="OrthoDB" id="6385730at2"/>
<evidence type="ECO:0000256" key="9">
    <source>
        <dbReference type="RuleBase" id="RU369079"/>
    </source>
</evidence>
<evidence type="ECO:0000313" key="11">
    <source>
        <dbReference type="EMBL" id="SHH13164.1"/>
    </source>
</evidence>
<evidence type="ECO:0000256" key="5">
    <source>
        <dbReference type="ARBA" id="ARBA00022692"/>
    </source>
</evidence>
<dbReference type="EMBL" id="FQWM01000003">
    <property type="protein sequence ID" value="SHH13164.1"/>
    <property type="molecule type" value="Genomic_DNA"/>
</dbReference>
<keyword evidence="2 9" id="KW-0813">Transport</keyword>
<dbReference type="GO" id="GO:0022857">
    <property type="term" value="F:transmembrane transporter activity"/>
    <property type="evidence" value="ECO:0007669"/>
    <property type="project" value="UniProtKB-UniRule"/>
</dbReference>
<evidence type="ECO:0000313" key="12">
    <source>
        <dbReference type="Proteomes" id="UP000184211"/>
    </source>
</evidence>
<feature type="transmembrane region" description="Helical" evidence="9">
    <location>
        <begin position="136"/>
        <end position="155"/>
    </location>
</feature>
<dbReference type="AlphaFoldDB" id="A0A1M5QG09"/>
<organism evidence="11 12">
    <name type="scientific">Cognatishimia maritima</name>
    <dbReference type="NCBI Taxonomy" id="870908"/>
    <lineage>
        <taxon>Bacteria</taxon>
        <taxon>Pseudomonadati</taxon>
        <taxon>Pseudomonadota</taxon>
        <taxon>Alphaproteobacteria</taxon>
        <taxon>Rhodobacterales</taxon>
        <taxon>Paracoccaceae</taxon>
        <taxon>Cognatishimia</taxon>
    </lineage>
</organism>
<comment type="subunit">
    <text evidence="9">The complex comprises the extracytoplasmic solute receptor protein and the two transmembrane proteins.</text>
</comment>